<comment type="caution">
    <text evidence="1">The sequence shown here is derived from an EMBL/GenBank/DDBJ whole genome shotgun (WGS) entry which is preliminary data.</text>
</comment>
<name>A0A0A6D6N4_9PSED</name>
<dbReference type="PATRIC" id="fig|587753.9.peg.4621"/>
<dbReference type="InterPro" id="IPR024291">
    <property type="entry name" value="DUF3829"/>
</dbReference>
<dbReference type="Pfam" id="PF12889">
    <property type="entry name" value="DUF3829"/>
    <property type="match status" value="1"/>
</dbReference>
<gene>
    <name evidence="1" type="ORF">NZ35_26330</name>
</gene>
<protein>
    <recommendedName>
        <fullName evidence="3">DUF3829 domain-containing protein</fullName>
    </recommendedName>
</protein>
<dbReference type="Proteomes" id="UP000030564">
    <property type="component" value="Unassembled WGS sequence"/>
</dbReference>
<reference evidence="1 2" key="1">
    <citation type="submission" date="2014-10" db="EMBL/GenBank/DDBJ databases">
        <title>Draft genome sequence of Pseudomonas chlororaphis EA105.</title>
        <authorList>
            <person name="McCully L.M."/>
            <person name="Bitzer A.S."/>
            <person name="Spence C."/>
            <person name="Bais H."/>
            <person name="Silby M.W."/>
        </authorList>
    </citation>
    <scope>NUCLEOTIDE SEQUENCE [LARGE SCALE GENOMIC DNA]</scope>
    <source>
        <strain evidence="1 2">EA105</strain>
    </source>
</reference>
<dbReference type="OrthoDB" id="7018884at2"/>
<accession>A0A0A6D6N4</accession>
<evidence type="ECO:0000313" key="1">
    <source>
        <dbReference type="EMBL" id="KHA70269.1"/>
    </source>
</evidence>
<organism evidence="1 2">
    <name type="scientific">Pseudomonas chlororaphis</name>
    <dbReference type="NCBI Taxonomy" id="587753"/>
    <lineage>
        <taxon>Bacteria</taxon>
        <taxon>Pseudomonadati</taxon>
        <taxon>Pseudomonadota</taxon>
        <taxon>Gammaproteobacteria</taxon>
        <taxon>Pseudomonadales</taxon>
        <taxon>Pseudomonadaceae</taxon>
        <taxon>Pseudomonas</taxon>
    </lineage>
</organism>
<dbReference type="EMBL" id="JSFK01000041">
    <property type="protein sequence ID" value="KHA70269.1"/>
    <property type="molecule type" value="Genomic_DNA"/>
</dbReference>
<dbReference type="AlphaFoldDB" id="A0A0A6D6N4"/>
<evidence type="ECO:0000313" key="2">
    <source>
        <dbReference type="Proteomes" id="UP000030564"/>
    </source>
</evidence>
<proteinExistence type="predicted"/>
<evidence type="ECO:0008006" key="3">
    <source>
        <dbReference type="Google" id="ProtNLM"/>
    </source>
</evidence>
<sequence length="331" mass="37642">MTSRLMFVSGVVVVLVVMGLSSATRPFLKLDLWLDQRESPVTAQANALSPIIACVNRVDVHWRNAYDKFERPRPTSDAFGHYLAEARDFDNTDAYTVQDIQKDLCLSHINEKLELLAYQPVLSKKVRDYAQALQGAAVIFTPERLDRSANFYATPLARLSQGSGQIQAASNAYINASTALREELLPLDVAQRPEQLKLLEARVGKEIHWSLLAYMIQARETLELLENGMKHRTLSPQAVANTTADLQQAWNRREPFIALRAGGFRNKDDDARELWRHISEPAQNYLDALNTLHKDWQNHAEPQRLSDDYYAVTRGYDALLSQYNRQARANF</sequence>